<evidence type="ECO:0000313" key="2">
    <source>
        <dbReference type="Proteomes" id="UP000824334"/>
    </source>
</evidence>
<proteinExistence type="predicted"/>
<organism evidence="1 2">
    <name type="scientific">Brevundimonas nasdae</name>
    <dbReference type="NCBI Taxonomy" id="172043"/>
    <lineage>
        <taxon>Bacteria</taxon>
        <taxon>Pseudomonadati</taxon>
        <taxon>Pseudomonadota</taxon>
        <taxon>Alphaproteobacteria</taxon>
        <taxon>Caulobacterales</taxon>
        <taxon>Caulobacteraceae</taxon>
        <taxon>Brevundimonas</taxon>
    </lineage>
</organism>
<dbReference type="Gene3D" id="3.30.10.10">
    <property type="entry name" value="Trypsin Inhibitor V, subunit A"/>
    <property type="match status" value="1"/>
</dbReference>
<reference evidence="1 2" key="1">
    <citation type="submission" date="2021-07" db="EMBL/GenBank/DDBJ databases">
        <title>Isolation and characterization of bacteria from a gold mining with a capacity of golden bioaccumulation.</title>
        <authorList>
            <person name="Yang X.J."/>
        </authorList>
    </citation>
    <scope>NUCLEOTIDE SEQUENCE [LARGE SCALE GENOMIC DNA]</scope>
    <source>
        <strain evidence="1 2">Au29</strain>
    </source>
</reference>
<gene>
    <name evidence="1" type="ORF">KWG56_07015</name>
</gene>
<evidence type="ECO:0000313" key="1">
    <source>
        <dbReference type="EMBL" id="QYC12176.1"/>
    </source>
</evidence>
<sequence>MPTSPTADTCRAGEMQYLVGKPRTEIPVPVEVVNRRVTCTTCPVTQDYSAYRLNIFFNQDTGIIEQVRCG</sequence>
<keyword evidence="2" id="KW-1185">Reference proteome</keyword>
<protein>
    <submittedName>
        <fullName evidence="1">DUF1996 domain-containing protein</fullName>
    </submittedName>
</protein>
<dbReference type="Proteomes" id="UP000824334">
    <property type="component" value="Chromosome"/>
</dbReference>
<dbReference type="EMBL" id="CP080034">
    <property type="protein sequence ID" value="QYC12176.1"/>
    <property type="molecule type" value="Genomic_DNA"/>
</dbReference>
<name>A0ABX8TLR1_9CAUL</name>
<accession>A0ABX8TLR1</accession>